<dbReference type="EMBL" id="MDTU01000001">
    <property type="protein sequence ID" value="ODN42762.1"/>
    <property type="molecule type" value="Genomic_DNA"/>
</dbReference>
<dbReference type="PRINTS" id="PR00420">
    <property type="entry name" value="RNGMNOXGNASE"/>
</dbReference>
<dbReference type="InterPro" id="IPR002938">
    <property type="entry name" value="FAD-bd"/>
</dbReference>
<dbReference type="InterPro" id="IPR050816">
    <property type="entry name" value="Flavin-dep_Halogenase_NPB"/>
</dbReference>
<dbReference type="Proteomes" id="UP000094329">
    <property type="component" value="Unassembled WGS sequence"/>
</dbReference>
<sequence length="427" mass="48130">MTNSDTNANTNYDVIVIGGGPAGTTTASLLAQQGWDVALFEKTEHPRFHIGESLLPMSMPLLKKLGVYDQIESIGQRKLGASFFSETHDQHKSYLFKNSLTKDTPHAFQVKRASFDATLFHACKKHGVSCFENTQVTHCELNAEKPTITVLHKIKSKDNTVITKEKIYQSRFIIDASGRDTFMASKYKIKQANPKHRSAAIFAHFSSATEFPELSSGNIGVYWFKHGWCWLIPFSDGTVSVGAVCSPEYLKTRRGNLDQFLRDTIKLCPKLTTHLNTATLINQAQATGNYSYLSSKIYGKNYLAVGDAFGFVDPVFSSGVHIALRSAFKAAETIDICLKSPKQQEQALKSYSKFVQRGIKGFAWMIYHMLSPSFQHLFMNSKNTFRVEEAIISILSGDVFDNTQVRSRLFLFQCFYHIHKLFHTLKR</sequence>
<feature type="domain" description="FAD-binding" evidence="1">
    <location>
        <begin position="12"/>
        <end position="352"/>
    </location>
</feature>
<dbReference type="PANTHER" id="PTHR43747:SF1">
    <property type="entry name" value="SLR1998 PROTEIN"/>
    <property type="match status" value="1"/>
</dbReference>
<comment type="caution">
    <text evidence="2">The sequence shown here is derived from an EMBL/GenBank/DDBJ whole genome shotgun (WGS) entry which is preliminary data.</text>
</comment>
<name>A0ABX3A1N0_9GAMM</name>
<dbReference type="PANTHER" id="PTHR43747">
    <property type="entry name" value="FAD-BINDING PROTEIN"/>
    <property type="match status" value="1"/>
</dbReference>
<gene>
    <name evidence="2" type="ORF">BGC07_07280</name>
</gene>
<reference evidence="2 3" key="1">
    <citation type="submission" date="2016-08" db="EMBL/GenBank/DDBJ databases">
        <title>Draft genome sequence of Candidatus Piscirickettsia litoralis, from seawater.</title>
        <authorList>
            <person name="Wan X."/>
            <person name="Lee A.J."/>
            <person name="Hou S."/>
            <person name="Donachie S.P."/>
        </authorList>
    </citation>
    <scope>NUCLEOTIDE SEQUENCE [LARGE SCALE GENOMIC DNA]</scope>
    <source>
        <strain evidence="2 3">Y2</strain>
    </source>
</reference>
<protein>
    <recommendedName>
        <fullName evidence="1">FAD-binding domain-containing protein</fullName>
    </recommendedName>
</protein>
<evidence type="ECO:0000259" key="1">
    <source>
        <dbReference type="Pfam" id="PF01494"/>
    </source>
</evidence>
<evidence type="ECO:0000313" key="2">
    <source>
        <dbReference type="EMBL" id="ODN42762.1"/>
    </source>
</evidence>
<accession>A0ABX3A1N0</accession>
<keyword evidence="3" id="KW-1185">Reference proteome</keyword>
<evidence type="ECO:0000313" key="3">
    <source>
        <dbReference type="Proteomes" id="UP000094329"/>
    </source>
</evidence>
<dbReference type="Pfam" id="PF01494">
    <property type="entry name" value="FAD_binding_3"/>
    <property type="match status" value="1"/>
</dbReference>
<organism evidence="2 3">
    <name type="scientific">Piscirickettsia litoralis</name>
    <dbReference type="NCBI Taxonomy" id="1891921"/>
    <lineage>
        <taxon>Bacteria</taxon>
        <taxon>Pseudomonadati</taxon>
        <taxon>Pseudomonadota</taxon>
        <taxon>Gammaproteobacteria</taxon>
        <taxon>Thiotrichales</taxon>
        <taxon>Piscirickettsiaceae</taxon>
        <taxon>Piscirickettsia</taxon>
    </lineage>
</organism>
<dbReference type="SUPFAM" id="SSF51905">
    <property type="entry name" value="FAD/NAD(P)-binding domain"/>
    <property type="match status" value="1"/>
</dbReference>
<proteinExistence type="predicted"/>
<dbReference type="Gene3D" id="3.50.50.60">
    <property type="entry name" value="FAD/NAD(P)-binding domain"/>
    <property type="match status" value="1"/>
</dbReference>
<dbReference type="InterPro" id="IPR036188">
    <property type="entry name" value="FAD/NAD-bd_sf"/>
</dbReference>
<dbReference type="RefSeq" id="WP_069312560.1">
    <property type="nucleotide sequence ID" value="NZ_MDTU01000001.1"/>
</dbReference>